<evidence type="ECO:0000313" key="7">
    <source>
        <dbReference type="EMBL" id="REK71884.1"/>
    </source>
</evidence>
<dbReference type="CDD" id="cd17536">
    <property type="entry name" value="REC_YesN-like"/>
    <property type="match status" value="1"/>
</dbReference>
<dbReference type="RefSeq" id="WP_116048199.1">
    <property type="nucleotide sequence ID" value="NZ_QUBQ01000004.1"/>
</dbReference>
<dbReference type="Pfam" id="PF00072">
    <property type="entry name" value="Response_reg"/>
    <property type="match status" value="1"/>
</dbReference>
<feature type="domain" description="HTH araC/xylS-type" evidence="5">
    <location>
        <begin position="435"/>
        <end position="533"/>
    </location>
</feature>
<keyword evidence="4" id="KW-0597">Phosphoprotein</keyword>
<dbReference type="GO" id="GO:0003700">
    <property type="term" value="F:DNA-binding transcription factor activity"/>
    <property type="evidence" value="ECO:0007669"/>
    <property type="project" value="InterPro"/>
</dbReference>
<dbReference type="PROSITE" id="PS01124">
    <property type="entry name" value="HTH_ARAC_FAMILY_2"/>
    <property type="match status" value="1"/>
</dbReference>
<dbReference type="Proteomes" id="UP000261905">
    <property type="component" value="Unassembled WGS sequence"/>
</dbReference>
<dbReference type="InterPro" id="IPR009057">
    <property type="entry name" value="Homeodomain-like_sf"/>
</dbReference>
<keyword evidence="2" id="KW-0238">DNA-binding</keyword>
<sequence length="542" mass="63257">MMYQLLIVDDEIHAVRAVQKGVNWEELSISRIHVAHNIKQAKDIFGEHAIDIMICDIEMPQGSGIELLSWVREQHTQTESIFLTCHSNFDYAKEAIQLGSLDYMLKPVKFHELRNVVQKGVEKVGEKRELHVSKVEGQYYSMLWQTHRPVLMERFWHDVMDRRQSSHPERIRDALHNQSLPIKETDSFLPVLIYVQRWAEKLNPRDGKLMEYALRNAADDIIWRGCEHRPFVRMSDDLYVAILPADQGESGWEQQLKPILGDYIAACNRYFRCDISCYVGERGLPHEIAIRYDRLIRMKDNVLNRNNDVVFWSEELGNTESIDVIRMNVWLKMLEKGAYDAILTESAQYLQSLQELGCLRAEVLQQFLQNFLQMLYHFYQFKEWQAYQVLGEEVSLERLSQAVRSLTDLRIWVRSTLTRTITYSRQAQDNETVMDKVKSFISQHVSQSISREDISRHVHLHPDYLSRLFKKETGQSLVEYILDEKMVIARELLSGTELSVSDVASSVGYSNFSYFSKVFKSTVQMNPNEYRKAARGAAGRKT</sequence>
<dbReference type="InterPro" id="IPR018062">
    <property type="entry name" value="HTH_AraC-typ_CS"/>
</dbReference>
<dbReference type="InterPro" id="IPR001789">
    <property type="entry name" value="Sig_transdc_resp-reg_receiver"/>
</dbReference>
<dbReference type="PROSITE" id="PS00041">
    <property type="entry name" value="HTH_ARAC_FAMILY_1"/>
    <property type="match status" value="1"/>
</dbReference>
<evidence type="ECO:0000313" key="8">
    <source>
        <dbReference type="Proteomes" id="UP000261905"/>
    </source>
</evidence>
<dbReference type="InterPro" id="IPR018060">
    <property type="entry name" value="HTH_AraC"/>
</dbReference>
<evidence type="ECO:0000256" key="4">
    <source>
        <dbReference type="PROSITE-ProRule" id="PRU00169"/>
    </source>
</evidence>
<dbReference type="PANTHER" id="PTHR43280:SF28">
    <property type="entry name" value="HTH-TYPE TRANSCRIPTIONAL ACTIVATOR RHAS"/>
    <property type="match status" value="1"/>
</dbReference>
<organism evidence="7 8">
    <name type="scientific">Paenibacillus paeoniae</name>
    <dbReference type="NCBI Taxonomy" id="2292705"/>
    <lineage>
        <taxon>Bacteria</taxon>
        <taxon>Bacillati</taxon>
        <taxon>Bacillota</taxon>
        <taxon>Bacilli</taxon>
        <taxon>Bacillales</taxon>
        <taxon>Paenibacillaceae</taxon>
        <taxon>Paenibacillus</taxon>
    </lineage>
</organism>
<dbReference type="PANTHER" id="PTHR43280">
    <property type="entry name" value="ARAC-FAMILY TRANSCRIPTIONAL REGULATOR"/>
    <property type="match status" value="1"/>
</dbReference>
<dbReference type="SUPFAM" id="SSF52172">
    <property type="entry name" value="CheY-like"/>
    <property type="match status" value="1"/>
</dbReference>
<dbReference type="PROSITE" id="PS50110">
    <property type="entry name" value="RESPONSE_REGULATORY"/>
    <property type="match status" value="1"/>
</dbReference>
<dbReference type="AlphaFoldDB" id="A0A371P7G5"/>
<dbReference type="InterPro" id="IPR011006">
    <property type="entry name" value="CheY-like_superfamily"/>
</dbReference>
<protein>
    <submittedName>
        <fullName evidence="7">Response regulator</fullName>
    </submittedName>
</protein>
<evidence type="ECO:0000256" key="2">
    <source>
        <dbReference type="ARBA" id="ARBA00023125"/>
    </source>
</evidence>
<dbReference type="GO" id="GO:0043565">
    <property type="term" value="F:sequence-specific DNA binding"/>
    <property type="evidence" value="ECO:0007669"/>
    <property type="project" value="InterPro"/>
</dbReference>
<gene>
    <name evidence="7" type="ORF">DX130_19445</name>
</gene>
<feature type="domain" description="Response regulatory" evidence="6">
    <location>
        <begin position="4"/>
        <end position="121"/>
    </location>
</feature>
<feature type="modified residue" description="4-aspartylphosphate" evidence="4">
    <location>
        <position position="56"/>
    </location>
</feature>
<dbReference type="Pfam" id="PF12833">
    <property type="entry name" value="HTH_18"/>
    <property type="match status" value="1"/>
</dbReference>
<proteinExistence type="predicted"/>
<evidence type="ECO:0000259" key="6">
    <source>
        <dbReference type="PROSITE" id="PS50110"/>
    </source>
</evidence>
<dbReference type="SUPFAM" id="SSF46689">
    <property type="entry name" value="Homeodomain-like"/>
    <property type="match status" value="2"/>
</dbReference>
<dbReference type="OrthoDB" id="1974963at2"/>
<evidence type="ECO:0000256" key="1">
    <source>
        <dbReference type="ARBA" id="ARBA00023015"/>
    </source>
</evidence>
<evidence type="ECO:0000259" key="5">
    <source>
        <dbReference type="PROSITE" id="PS01124"/>
    </source>
</evidence>
<dbReference type="Gene3D" id="3.40.50.2300">
    <property type="match status" value="1"/>
</dbReference>
<dbReference type="SMART" id="SM00448">
    <property type="entry name" value="REC"/>
    <property type="match status" value="1"/>
</dbReference>
<dbReference type="Gene3D" id="1.10.10.60">
    <property type="entry name" value="Homeodomain-like"/>
    <property type="match status" value="2"/>
</dbReference>
<dbReference type="SMART" id="SM00342">
    <property type="entry name" value="HTH_ARAC"/>
    <property type="match status" value="1"/>
</dbReference>
<reference evidence="7 8" key="1">
    <citation type="submission" date="2018-08" db="EMBL/GenBank/DDBJ databases">
        <title>Paenibacillus sp. M4BSY-1, whole genome shotgun sequence.</title>
        <authorList>
            <person name="Tuo L."/>
        </authorList>
    </citation>
    <scope>NUCLEOTIDE SEQUENCE [LARGE SCALE GENOMIC DNA]</scope>
    <source>
        <strain evidence="7 8">M4BSY-1</strain>
    </source>
</reference>
<comment type="caution">
    <text evidence="7">The sequence shown here is derived from an EMBL/GenBank/DDBJ whole genome shotgun (WGS) entry which is preliminary data.</text>
</comment>
<keyword evidence="3" id="KW-0804">Transcription</keyword>
<evidence type="ECO:0000256" key="3">
    <source>
        <dbReference type="ARBA" id="ARBA00023163"/>
    </source>
</evidence>
<dbReference type="PRINTS" id="PR00032">
    <property type="entry name" value="HTHARAC"/>
</dbReference>
<dbReference type="InterPro" id="IPR020449">
    <property type="entry name" value="Tscrpt_reg_AraC-type_HTH"/>
</dbReference>
<dbReference type="EMBL" id="QUBQ01000004">
    <property type="protein sequence ID" value="REK71884.1"/>
    <property type="molecule type" value="Genomic_DNA"/>
</dbReference>
<keyword evidence="8" id="KW-1185">Reference proteome</keyword>
<keyword evidence="1" id="KW-0805">Transcription regulation</keyword>
<name>A0A371P7G5_9BACL</name>
<dbReference type="GO" id="GO:0000160">
    <property type="term" value="P:phosphorelay signal transduction system"/>
    <property type="evidence" value="ECO:0007669"/>
    <property type="project" value="InterPro"/>
</dbReference>
<accession>A0A371P7G5</accession>